<evidence type="ECO:0000256" key="1">
    <source>
        <dbReference type="SAM" id="MobiDB-lite"/>
    </source>
</evidence>
<organism evidence="2 3">
    <name type="scientific">Saguinus oedipus</name>
    <name type="common">Cotton-top tamarin</name>
    <name type="synonym">Oedipomidas oedipus</name>
    <dbReference type="NCBI Taxonomy" id="9490"/>
    <lineage>
        <taxon>Eukaryota</taxon>
        <taxon>Metazoa</taxon>
        <taxon>Chordata</taxon>
        <taxon>Craniata</taxon>
        <taxon>Vertebrata</taxon>
        <taxon>Euteleostomi</taxon>
        <taxon>Mammalia</taxon>
        <taxon>Eutheria</taxon>
        <taxon>Euarchontoglires</taxon>
        <taxon>Primates</taxon>
        <taxon>Haplorrhini</taxon>
        <taxon>Platyrrhini</taxon>
        <taxon>Cebidae</taxon>
        <taxon>Callitrichinae</taxon>
        <taxon>Saguinus</taxon>
    </lineage>
</organism>
<name>A0ABQ9VLS8_SAGOE</name>
<dbReference type="Proteomes" id="UP001266305">
    <property type="component" value="Unassembled WGS sequence"/>
</dbReference>
<comment type="caution">
    <text evidence="2">The sequence shown here is derived from an EMBL/GenBank/DDBJ whole genome shotgun (WGS) entry which is preliminary data.</text>
</comment>
<feature type="non-terminal residue" evidence="2">
    <location>
        <position position="59"/>
    </location>
</feature>
<reference evidence="2 3" key="1">
    <citation type="submission" date="2023-05" db="EMBL/GenBank/DDBJ databases">
        <title>B98-5 Cell Line De Novo Hybrid Assembly: An Optical Mapping Approach.</title>
        <authorList>
            <person name="Kananen K."/>
            <person name="Auerbach J.A."/>
            <person name="Kautto E."/>
            <person name="Blachly J.S."/>
        </authorList>
    </citation>
    <scope>NUCLEOTIDE SEQUENCE [LARGE SCALE GENOMIC DNA]</scope>
    <source>
        <strain evidence="2">B95-8</strain>
        <tissue evidence="2">Cell line</tissue>
    </source>
</reference>
<gene>
    <name evidence="2" type="ORF">P7K49_010074</name>
</gene>
<evidence type="ECO:0000313" key="2">
    <source>
        <dbReference type="EMBL" id="KAK2110328.1"/>
    </source>
</evidence>
<evidence type="ECO:0000313" key="3">
    <source>
        <dbReference type="Proteomes" id="UP001266305"/>
    </source>
</evidence>
<feature type="compositionally biased region" description="Basic and acidic residues" evidence="1">
    <location>
        <begin position="41"/>
        <end position="59"/>
    </location>
</feature>
<accession>A0ABQ9VLS8</accession>
<feature type="region of interest" description="Disordered" evidence="1">
    <location>
        <begin position="31"/>
        <end position="59"/>
    </location>
</feature>
<dbReference type="EMBL" id="JASSZA010000005">
    <property type="protein sequence ID" value="KAK2110328.1"/>
    <property type="molecule type" value="Genomic_DNA"/>
</dbReference>
<sequence length="59" mass="6727">VSSLLVISRLRRGILGPDKAQQRVGLRLEVPSSHSATSWAETRERDFDRAEPNRCQDQH</sequence>
<protein>
    <submittedName>
        <fullName evidence="2">Uncharacterized protein</fullName>
    </submittedName>
</protein>
<keyword evidence="3" id="KW-1185">Reference proteome</keyword>
<proteinExistence type="predicted"/>
<feature type="non-terminal residue" evidence="2">
    <location>
        <position position="1"/>
    </location>
</feature>